<evidence type="ECO:0000313" key="3">
    <source>
        <dbReference type="Proteomes" id="UP001374584"/>
    </source>
</evidence>
<gene>
    <name evidence="2" type="ORF">VNO80_02179</name>
</gene>
<evidence type="ECO:0000313" key="2">
    <source>
        <dbReference type="EMBL" id="KAK7376763.1"/>
    </source>
</evidence>
<evidence type="ECO:0000256" key="1">
    <source>
        <dbReference type="SAM" id="Phobius"/>
    </source>
</evidence>
<name>A0AAN9NW60_PHACN</name>
<keyword evidence="3" id="KW-1185">Reference proteome</keyword>
<sequence length="79" mass="8887">MVSGGSKHNLKFICLGIAICLGFPKLWILVCNFSPNLSSLLPFPLHPAPPFSFSFSRGSNIYLARHHYWFLEPKPRGDV</sequence>
<feature type="transmembrane region" description="Helical" evidence="1">
    <location>
        <begin position="12"/>
        <end position="30"/>
    </location>
</feature>
<accession>A0AAN9NW60</accession>
<dbReference type="AlphaFoldDB" id="A0AAN9NW60"/>
<organism evidence="2 3">
    <name type="scientific">Phaseolus coccineus</name>
    <name type="common">Scarlet runner bean</name>
    <name type="synonym">Phaseolus multiflorus</name>
    <dbReference type="NCBI Taxonomy" id="3886"/>
    <lineage>
        <taxon>Eukaryota</taxon>
        <taxon>Viridiplantae</taxon>
        <taxon>Streptophyta</taxon>
        <taxon>Embryophyta</taxon>
        <taxon>Tracheophyta</taxon>
        <taxon>Spermatophyta</taxon>
        <taxon>Magnoliopsida</taxon>
        <taxon>eudicotyledons</taxon>
        <taxon>Gunneridae</taxon>
        <taxon>Pentapetalae</taxon>
        <taxon>rosids</taxon>
        <taxon>fabids</taxon>
        <taxon>Fabales</taxon>
        <taxon>Fabaceae</taxon>
        <taxon>Papilionoideae</taxon>
        <taxon>50 kb inversion clade</taxon>
        <taxon>NPAAA clade</taxon>
        <taxon>indigoferoid/millettioid clade</taxon>
        <taxon>Phaseoleae</taxon>
        <taxon>Phaseolus</taxon>
    </lineage>
</organism>
<keyword evidence="1" id="KW-0472">Membrane</keyword>
<keyword evidence="1" id="KW-1133">Transmembrane helix</keyword>
<dbReference type="Proteomes" id="UP001374584">
    <property type="component" value="Unassembled WGS sequence"/>
</dbReference>
<dbReference type="EMBL" id="JAYMYR010000002">
    <property type="protein sequence ID" value="KAK7376763.1"/>
    <property type="molecule type" value="Genomic_DNA"/>
</dbReference>
<keyword evidence="1" id="KW-0812">Transmembrane</keyword>
<protein>
    <submittedName>
        <fullName evidence="2">Uncharacterized protein</fullName>
    </submittedName>
</protein>
<reference evidence="2 3" key="1">
    <citation type="submission" date="2024-01" db="EMBL/GenBank/DDBJ databases">
        <title>The genomes of 5 underutilized Papilionoideae crops provide insights into root nodulation and disease resistanc.</title>
        <authorList>
            <person name="Jiang F."/>
        </authorList>
    </citation>
    <scope>NUCLEOTIDE SEQUENCE [LARGE SCALE GENOMIC DNA]</scope>
    <source>
        <strain evidence="2">JINMINGXINNONG_FW02</strain>
        <tissue evidence="2">Leaves</tissue>
    </source>
</reference>
<proteinExistence type="predicted"/>
<comment type="caution">
    <text evidence="2">The sequence shown here is derived from an EMBL/GenBank/DDBJ whole genome shotgun (WGS) entry which is preliminary data.</text>
</comment>